<name>A0A495QUN2_9ACTN</name>
<keyword evidence="1" id="KW-1133">Transmembrane helix</keyword>
<evidence type="ECO:0000313" key="3">
    <source>
        <dbReference type="Proteomes" id="UP000274601"/>
    </source>
</evidence>
<feature type="transmembrane region" description="Helical" evidence="1">
    <location>
        <begin position="111"/>
        <end position="128"/>
    </location>
</feature>
<feature type="transmembrane region" description="Helical" evidence="1">
    <location>
        <begin position="86"/>
        <end position="104"/>
    </location>
</feature>
<organism evidence="2 3">
    <name type="scientific">Actinomadura pelletieri DSM 43383</name>
    <dbReference type="NCBI Taxonomy" id="1120940"/>
    <lineage>
        <taxon>Bacteria</taxon>
        <taxon>Bacillati</taxon>
        <taxon>Actinomycetota</taxon>
        <taxon>Actinomycetes</taxon>
        <taxon>Streptosporangiales</taxon>
        <taxon>Thermomonosporaceae</taxon>
        <taxon>Actinomadura</taxon>
    </lineage>
</organism>
<accession>A0A495QUN2</accession>
<sequence length="170" mass="17734">MLPSVHEPAERIKGVLRGSGGVVRTFINGLIAGAVGTSALNATTYLDMAVRARGGSSTPQDTVQKMADEVHVDLGEGEKAENRKEAFGALLGFGTGLGAALCYAPLARRRVPWPVGVLALGALAMAGSNVPMTALGVTDPREWSASSWVSDVVPHLVYGAATYAAYQRLR</sequence>
<reference evidence="2 3" key="1">
    <citation type="submission" date="2018-10" db="EMBL/GenBank/DDBJ databases">
        <title>Genomic Encyclopedia of Archaeal and Bacterial Type Strains, Phase II (KMG-II): from individual species to whole genera.</title>
        <authorList>
            <person name="Goeker M."/>
        </authorList>
    </citation>
    <scope>NUCLEOTIDE SEQUENCE [LARGE SCALE GENOMIC DNA]</scope>
    <source>
        <strain evidence="2 3">DSM 43383</strain>
    </source>
</reference>
<dbReference type="AlphaFoldDB" id="A0A495QUN2"/>
<dbReference type="EMBL" id="RBWU01000002">
    <property type="protein sequence ID" value="RKS77123.1"/>
    <property type="molecule type" value="Genomic_DNA"/>
</dbReference>
<dbReference type="Proteomes" id="UP000274601">
    <property type="component" value="Unassembled WGS sequence"/>
</dbReference>
<keyword evidence="3" id="KW-1185">Reference proteome</keyword>
<evidence type="ECO:0000313" key="2">
    <source>
        <dbReference type="EMBL" id="RKS77123.1"/>
    </source>
</evidence>
<keyword evidence="1" id="KW-0812">Transmembrane</keyword>
<comment type="caution">
    <text evidence="2">The sequence shown here is derived from an EMBL/GenBank/DDBJ whole genome shotgun (WGS) entry which is preliminary data.</text>
</comment>
<proteinExistence type="predicted"/>
<evidence type="ECO:0000256" key="1">
    <source>
        <dbReference type="SAM" id="Phobius"/>
    </source>
</evidence>
<protein>
    <submittedName>
        <fullName evidence="2">Uncharacterized protein</fullName>
    </submittedName>
</protein>
<keyword evidence="1" id="KW-0472">Membrane</keyword>
<gene>
    <name evidence="2" type="ORF">BZB76_2497</name>
</gene>